<comment type="pathway">
    <text evidence="2 11">Glycan biosynthesis; alginate biosynthesis.</text>
</comment>
<evidence type="ECO:0000256" key="11">
    <source>
        <dbReference type="PIRNR" id="PIRNR016636"/>
    </source>
</evidence>
<feature type="transmembrane region" description="Helical" evidence="12">
    <location>
        <begin position="366"/>
        <end position="387"/>
    </location>
</feature>
<dbReference type="PANTHER" id="PTHR13285:SF23">
    <property type="entry name" value="TEICHOIC ACID D-ALANYLTRANSFERASE"/>
    <property type="match status" value="1"/>
</dbReference>
<feature type="transmembrane region" description="Helical" evidence="12">
    <location>
        <begin position="449"/>
        <end position="466"/>
    </location>
</feature>
<evidence type="ECO:0000256" key="6">
    <source>
        <dbReference type="ARBA" id="ARBA00022692"/>
    </source>
</evidence>
<dbReference type="AlphaFoldDB" id="A0A1X9NAL0"/>
<keyword evidence="7 11" id="KW-0016">Alginate biosynthesis</keyword>
<dbReference type="PANTHER" id="PTHR13285">
    <property type="entry name" value="ACYLTRANSFERASE"/>
    <property type="match status" value="1"/>
</dbReference>
<keyword evidence="8 12" id="KW-1133">Transmembrane helix</keyword>
<dbReference type="OrthoDB" id="139172at2"/>
<evidence type="ECO:0000256" key="5">
    <source>
        <dbReference type="ARBA" id="ARBA00022679"/>
    </source>
</evidence>
<evidence type="ECO:0000313" key="13">
    <source>
        <dbReference type="EMBL" id="ARN74094.1"/>
    </source>
</evidence>
<feature type="transmembrane region" description="Helical" evidence="12">
    <location>
        <begin position="188"/>
        <end position="206"/>
    </location>
</feature>
<dbReference type="STRING" id="716816.BST96_08140"/>
<dbReference type="GO" id="GO:0016746">
    <property type="term" value="F:acyltransferase activity"/>
    <property type="evidence" value="ECO:0007669"/>
    <property type="project" value="UniProtKB-KW"/>
</dbReference>
<dbReference type="InterPro" id="IPR024194">
    <property type="entry name" value="Ac/AlaTfrase_AlgI/DltB"/>
</dbReference>
<dbReference type="KEGG" id="osg:BST96_08140"/>
<evidence type="ECO:0000256" key="10">
    <source>
        <dbReference type="ARBA" id="ARBA00023315"/>
    </source>
</evidence>
<feature type="transmembrane region" description="Helical" evidence="12">
    <location>
        <begin position="119"/>
        <end position="137"/>
    </location>
</feature>
<evidence type="ECO:0000256" key="8">
    <source>
        <dbReference type="ARBA" id="ARBA00022989"/>
    </source>
</evidence>
<protein>
    <recommendedName>
        <fullName evidence="11">Probable alginate O-acetylase</fullName>
        <ecNumber evidence="11">2.3.1.-</ecNumber>
    </recommendedName>
</protein>
<keyword evidence="11" id="KW-0997">Cell inner membrane</keyword>
<evidence type="ECO:0000256" key="1">
    <source>
        <dbReference type="ARBA" id="ARBA00004651"/>
    </source>
</evidence>
<dbReference type="EMBL" id="CP019343">
    <property type="protein sequence ID" value="ARN74094.1"/>
    <property type="molecule type" value="Genomic_DNA"/>
</dbReference>
<proteinExistence type="inferred from homology"/>
<keyword evidence="6 11" id="KW-0812">Transmembrane</keyword>
<reference evidence="13 14" key="1">
    <citation type="submission" date="2016-11" db="EMBL/GenBank/DDBJ databases">
        <title>Trade-off between light-utilization and light-protection in marine flavobacteria.</title>
        <authorList>
            <person name="Kumagai Y."/>
        </authorList>
    </citation>
    <scope>NUCLEOTIDE SEQUENCE [LARGE SCALE GENOMIC DNA]</scope>
    <source>
        <strain evidence="13 14">NBRC 107125</strain>
    </source>
</reference>
<dbReference type="PIRSF" id="PIRSF016636">
    <property type="entry name" value="AlgI_DltB"/>
    <property type="match status" value="1"/>
</dbReference>
<dbReference type="InterPro" id="IPR028362">
    <property type="entry name" value="AlgI"/>
</dbReference>
<evidence type="ECO:0000256" key="4">
    <source>
        <dbReference type="ARBA" id="ARBA00022475"/>
    </source>
</evidence>
<dbReference type="GO" id="GO:0005886">
    <property type="term" value="C:plasma membrane"/>
    <property type="evidence" value="ECO:0007669"/>
    <property type="project" value="UniProtKB-SubCell"/>
</dbReference>
<dbReference type="InterPro" id="IPR051085">
    <property type="entry name" value="MB_O-acyltransferase"/>
</dbReference>
<dbReference type="Pfam" id="PF03062">
    <property type="entry name" value="MBOAT"/>
    <property type="match status" value="1"/>
</dbReference>
<evidence type="ECO:0000256" key="9">
    <source>
        <dbReference type="ARBA" id="ARBA00023136"/>
    </source>
</evidence>
<evidence type="ECO:0000256" key="3">
    <source>
        <dbReference type="ARBA" id="ARBA00010323"/>
    </source>
</evidence>
<dbReference type="EC" id="2.3.1.-" evidence="11"/>
<feature type="transmembrane region" description="Helical" evidence="12">
    <location>
        <begin position="50"/>
        <end position="68"/>
    </location>
</feature>
<keyword evidence="5 11" id="KW-0808">Transferase</keyword>
<sequence length="523" mass="60039">MLFNSYEFILVFLPLVLIGFYLLGNGGFGRAAISWLVLASFFFYGWWNPAYLILIVTSMLFNFTIGSWLGRDDDNRYRKLLLIIGILGNLLLIGYYKYANFIIDNVNYITESNYHLEKIILPLAISFFTFQQITYLVDAYRHETKEYNFLHYCLFVTFFPQLIAGPIVHHKEMLPQFAQKDIYRFKHVNLAVGLTIFALGLFKKVVLADNIAVYASPVFSAAEQGQSLTFFEAWVGALSYTFQLYFDFSGYSDMAIGAARMFGIRLPLNFNSPYKSLNIIDFWRRWHMTLSRFLRDYLYIPLGGSRKGSYRRHVNLMATMLIGGLWHGAGWPFIFWGFLHGTYLVINHTWRSVMTKAGFYDSDSTWIGRRTAQLITFIAVVVAWVFFRAETFAGAQQVLAGMAGLNGVTVPASALGTLNKVMGFGDMLANAGLTYSADAMVLLQGDNRIIQLLLLFIIALIMPNTHEYMEKFKPVFDMQSIQYNARYKINWNGHWVWALLITPVAFFCILSLGNVSEFLYFQF</sequence>
<dbReference type="RefSeq" id="WP_085758224.1">
    <property type="nucleotide sequence ID" value="NZ_CP019343.1"/>
</dbReference>
<dbReference type="InterPro" id="IPR004299">
    <property type="entry name" value="MBOAT_fam"/>
</dbReference>
<comment type="similarity">
    <text evidence="3 11">Belongs to the membrane-bound acyltransferase family.</text>
</comment>
<dbReference type="UniPathway" id="UPA00286"/>
<feature type="transmembrane region" description="Helical" evidence="12">
    <location>
        <begin position="316"/>
        <end position="346"/>
    </location>
</feature>
<name>A0A1X9NAL0_9GAMM</name>
<gene>
    <name evidence="13" type="ORF">BST96_08140</name>
</gene>
<accession>A0A1X9NAL0</accession>
<evidence type="ECO:0000256" key="7">
    <source>
        <dbReference type="ARBA" id="ARBA00022841"/>
    </source>
</evidence>
<evidence type="ECO:0000313" key="14">
    <source>
        <dbReference type="Proteomes" id="UP000193450"/>
    </source>
</evidence>
<organism evidence="13 14">
    <name type="scientific">Oceanicoccus sagamiensis</name>
    <dbReference type="NCBI Taxonomy" id="716816"/>
    <lineage>
        <taxon>Bacteria</taxon>
        <taxon>Pseudomonadati</taxon>
        <taxon>Pseudomonadota</taxon>
        <taxon>Gammaproteobacteria</taxon>
        <taxon>Cellvibrionales</taxon>
        <taxon>Spongiibacteraceae</taxon>
        <taxon>Oceanicoccus</taxon>
    </lineage>
</organism>
<dbReference type="Proteomes" id="UP000193450">
    <property type="component" value="Chromosome"/>
</dbReference>
<dbReference type="PIRSF" id="PIRSF500217">
    <property type="entry name" value="AlgI"/>
    <property type="match status" value="1"/>
</dbReference>
<keyword evidence="9 11" id="KW-0472">Membrane</keyword>
<evidence type="ECO:0000256" key="12">
    <source>
        <dbReference type="SAM" id="Phobius"/>
    </source>
</evidence>
<evidence type="ECO:0000256" key="2">
    <source>
        <dbReference type="ARBA" id="ARBA00005182"/>
    </source>
</evidence>
<feature type="transmembrane region" description="Helical" evidence="12">
    <location>
        <begin position="80"/>
        <end position="99"/>
    </location>
</feature>
<keyword evidence="4 11" id="KW-1003">Cell membrane</keyword>
<feature type="transmembrane region" description="Helical" evidence="12">
    <location>
        <begin position="495"/>
        <end position="521"/>
    </location>
</feature>
<feature type="transmembrane region" description="Helical" evidence="12">
    <location>
        <begin position="6"/>
        <end position="23"/>
    </location>
</feature>
<keyword evidence="14" id="KW-1185">Reference proteome</keyword>
<comment type="subcellular location">
    <subcellularLocation>
        <location evidence="11">Cell inner membrane</location>
    </subcellularLocation>
    <subcellularLocation>
        <location evidence="1">Cell membrane</location>
        <topology evidence="1">Multi-pass membrane protein</topology>
    </subcellularLocation>
</comment>
<keyword evidence="10 11" id="KW-0012">Acyltransferase</keyword>
<feature type="transmembrane region" description="Helical" evidence="12">
    <location>
        <begin position="149"/>
        <end position="168"/>
    </location>
</feature>
<dbReference type="GO" id="GO:0042121">
    <property type="term" value="P:alginic acid biosynthetic process"/>
    <property type="evidence" value="ECO:0007669"/>
    <property type="project" value="UniProtKB-UniRule"/>
</dbReference>